<evidence type="ECO:0000313" key="3">
    <source>
        <dbReference type="EMBL" id="MBZ5740656.1"/>
    </source>
</evidence>
<dbReference type="Gene3D" id="2.30.40.10">
    <property type="entry name" value="Urease, subunit C, domain 1"/>
    <property type="match status" value="1"/>
</dbReference>
<organism evidence="3 4">
    <name type="scientific">Nocardioides mangrovi</name>
    <dbReference type="NCBI Taxonomy" id="2874580"/>
    <lineage>
        <taxon>Bacteria</taxon>
        <taxon>Bacillati</taxon>
        <taxon>Actinomycetota</taxon>
        <taxon>Actinomycetes</taxon>
        <taxon>Propionibacteriales</taxon>
        <taxon>Nocardioidaceae</taxon>
        <taxon>Nocardioides</taxon>
    </lineage>
</organism>
<dbReference type="Proteomes" id="UP000780875">
    <property type="component" value="Unassembled WGS sequence"/>
</dbReference>
<dbReference type="PANTHER" id="PTHR43794">
    <property type="entry name" value="AMINOHYDROLASE SSNA-RELATED"/>
    <property type="match status" value="1"/>
</dbReference>
<evidence type="ECO:0000256" key="1">
    <source>
        <dbReference type="ARBA" id="ARBA00022801"/>
    </source>
</evidence>
<dbReference type="InterPro" id="IPR032466">
    <property type="entry name" value="Metal_Hydrolase"/>
</dbReference>
<evidence type="ECO:0000259" key="2">
    <source>
        <dbReference type="Pfam" id="PF01979"/>
    </source>
</evidence>
<feature type="domain" description="Amidohydrolase-related" evidence="2">
    <location>
        <begin position="252"/>
        <end position="367"/>
    </location>
</feature>
<keyword evidence="1" id="KW-0378">Hydrolase</keyword>
<accession>A0ABS7UI40</accession>
<dbReference type="RefSeq" id="WP_224125014.1">
    <property type="nucleotide sequence ID" value="NZ_JAIQZJ010000016.1"/>
</dbReference>
<keyword evidence="4" id="KW-1185">Reference proteome</keyword>
<dbReference type="Pfam" id="PF01979">
    <property type="entry name" value="Amidohydro_1"/>
    <property type="match status" value="1"/>
</dbReference>
<gene>
    <name evidence="3" type="ORF">K8U61_20965</name>
</gene>
<dbReference type="InterPro" id="IPR011059">
    <property type="entry name" value="Metal-dep_hydrolase_composite"/>
</dbReference>
<dbReference type="EMBL" id="JAIQZJ010000016">
    <property type="protein sequence ID" value="MBZ5740656.1"/>
    <property type="molecule type" value="Genomic_DNA"/>
</dbReference>
<dbReference type="InterPro" id="IPR006680">
    <property type="entry name" value="Amidohydro-rel"/>
</dbReference>
<name>A0ABS7UI40_9ACTN</name>
<reference evidence="3 4" key="1">
    <citation type="submission" date="2021-09" db="EMBL/GenBank/DDBJ databases">
        <title>Whole genome sequence of Nocardioides sp. GBK3QG-3.</title>
        <authorList>
            <person name="Tuo L."/>
        </authorList>
    </citation>
    <scope>NUCLEOTIDE SEQUENCE [LARGE SCALE GENOMIC DNA]</scope>
    <source>
        <strain evidence="3 4">GBK3QG-3</strain>
    </source>
</reference>
<dbReference type="PANTHER" id="PTHR43794:SF11">
    <property type="entry name" value="AMIDOHYDROLASE-RELATED DOMAIN-CONTAINING PROTEIN"/>
    <property type="match status" value="1"/>
</dbReference>
<evidence type="ECO:0000313" key="4">
    <source>
        <dbReference type="Proteomes" id="UP000780875"/>
    </source>
</evidence>
<sequence length="508" mass="53986">MPISNDRTVAPDESVTFAGQVWIGDDGLVAAVTKGSKAGPPEFAGAPVVDVGSSLVLPGLIDLHNHLAYNTLPLWTEPTQPVPFAHHNSWTGADSYSGSTTWPAYAFITACPEELLAYVEAKAVVGGTTTVQGSPPKSRPRDGWLVRNVEDESFGTGDRNLIYASTLTLNAALLADRANKMRAGSSFIYHCSEGQRGSVVAQEYTAASRAGCLGDRFVGVHVNAIDPAELASWSPTGAIAWSPFSNLWLYGRGSTTDIPTAVANGLTVCLGSDWAPSGTKHVLGEIKAAKLVADDADWDLSEEDLVRMATCNPGDVLARAWHRQIGRLQPGAIADVLVVSTPPRAHAFHRVVTATEEDVELVVIDGRPRYGTPDLMTKAGADPVTPIEVAGRDMELSLTRSDDAGTAWDWQDVVDRLDEVRAHPEDEIREALQGYAAFAGRLEDPAAPLRLALDMPTGVAPVGGLPKDLSLVHVPPVQSLTHDADWLQAVSANPFHGGVLDGLAGFYS</sequence>
<protein>
    <submittedName>
        <fullName evidence="3">Amidohydrolase family protein</fullName>
    </submittedName>
</protein>
<comment type="caution">
    <text evidence="3">The sequence shown here is derived from an EMBL/GenBank/DDBJ whole genome shotgun (WGS) entry which is preliminary data.</text>
</comment>
<dbReference type="InterPro" id="IPR050287">
    <property type="entry name" value="MTA/SAH_deaminase"/>
</dbReference>
<dbReference type="SUPFAM" id="SSF51556">
    <property type="entry name" value="Metallo-dependent hydrolases"/>
    <property type="match status" value="1"/>
</dbReference>
<dbReference type="SUPFAM" id="SSF51338">
    <property type="entry name" value="Composite domain of metallo-dependent hydrolases"/>
    <property type="match status" value="1"/>
</dbReference>
<dbReference type="Gene3D" id="3.20.20.140">
    <property type="entry name" value="Metal-dependent hydrolases"/>
    <property type="match status" value="2"/>
</dbReference>
<proteinExistence type="predicted"/>